<keyword evidence="1" id="KW-0808">Transferase</keyword>
<dbReference type="Gene3D" id="3.40.50.300">
    <property type="entry name" value="P-loop containing nucleotide triphosphate hydrolases"/>
    <property type="match status" value="1"/>
</dbReference>
<dbReference type="PROSITE" id="PS51096">
    <property type="entry name" value="PTS_EIIA_TYPE_4"/>
    <property type="match status" value="1"/>
</dbReference>
<dbReference type="InterPro" id="IPR011608">
    <property type="entry name" value="PRD"/>
</dbReference>
<dbReference type="GO" id="GO:0016020">
    <property type="term" value="C:membrane"/>
    <property type="evidence" value="ECO:0007669"/>
    <property type="project" value="InterPro"/>
</dbReference>
<dbReference type="Proteomes" id="UP000032024">
    <property type="component" value="Chromosome"/>
</dbReference>
<dbReference type="AlphaFoldDB" id="A0AAN0T7L9"/>
<dbReference type="Gene3D" id="1.10.8.60">
    <property type="match status" value="1"/>
</dbReference>
<evidence type="ECO:0000313" key="8">
    <source>
        <dbReference type="Proteomes" id="UP000032024"/>
    </source>
</evidence>
<dbReference type="SUPFAM" id="SSF53062">
    <property type="entry name" value="PTS system fructose IIA component-like"/>
    <property type="match status" value="1"/>
</dbReference>
<organism evidence="7 8">
    <name type="scientific">Heyndrickxia coagulans</name>
    <name type="common">Weizmannia coagulans</name>
    <dbReference type="NCBI Taxonomy" id="1398"/>
    <lineage>
        <taxon>Bacteria</taxon>
        <taxon>Bacillati</taxon>
        <taxon>Bacillota</taxon>
        <taxon>Bacilli</taxon>
        <taxon>Bacillales</taxon>
        <taxon>Bacillaceae</taxon>
        <taxon>Heyndrickxia</taxon>
    </lineage>
</organism>
<dbReference type="Pfam" id="PF00874">
    <property type="entry name" value="PRD"/>
    <property type="match status" value="2"/>
</dbReference>
<dbReference type="SUPFAM" id="SSF63520">
    <property type="entry name" value="PTS-regulatory domain, PRD"/>
    <property type="match status" value="2"/>
</dbReference>
<dbReference type="Gene3D" id="3.40.50.510">
    <property type="entry name" value="Phosphotransferase system, mannose-type IIA component"/>
    <property type="match status" value="1"/>
</dbReference>
<dbReference type="InterPro" id="IPR036662">
    <property type="entry name" value="PTS_EIIA_man-typ_sf"/>
</dbReference>
<dbReference type="RefSeq" id="WP_035182523.1">
    <property type="nucleotide sequence ID" value="NZ_CP010525.1"/>
</dbReference>
<proteinExistence type="predicted"/>
<dbReference type="PANTHER" id="PTHR32071:SF38">
    <property type="entry name" value="PSP OPERON TRANSCRIPTIONAL ACTIVATOR"/>
    <property type="match status" value="1"/>
</dbReference>
<dbReference type="SUPFAM" id="SSF52540">
    <property type="entry name" value="P-loop containing nucleoside triphosphate hydrolases"/>
    <property type="match status" value="1"/>
</dbReference>
<feature type="domain" description="PTS EIIA type-4" evidence="5">
    <location>
        <begin position="562"/>
        <end position="687"/>
    </location>
</feature>
<dbReference type="InterPro" id="IPR002078">
    <property type="entry name" value="Sigma_54_int"/>
</dbReference>
<protein>
    <submittedName>
        <fullName evidence="7">Uncharacterized protein</fullName>
    </submittedName>
</protein>
<dbReference type="CDD" id="cd00009">
    <property type="entry name" value="AAA"/>
    <property type="match status" value="1"/>
</dbReference>
<keyword evidence="8" id="KW-1185">Reference proteome</keyword>
<evidence type="ECO:0000259" key="6">
    <source>
        <dbReference type="PROSITE" id="PS51372"/>
    </source>
</evidence>
<dbReference type="Gene3D" id="1.10.1790.10">
    <property type="entry name" value="PRD domain"/>
    <property type="match status" value="2"/>
</dbReference>
<sequence>MKKEKVTDYLRKATENFSFHDDLDLSPFETNEIAAFFSSKRTTISRILNQGVKEGELIKINTRPVYFLHKRTFEKNFGKLKGSVFKSFQALSEYILEDSAEMIFRKLIGYDKSLKEVLEQMKTAIFYPDNGLPIMLLGPTGIGKTYLARLMYEYTKAKKRIKQDAPFYVFNCAQYANNPELLTSYLFGHVKGAYTGADKDKAGLLELADEGILFLDEAHRLNREGQEKLFTFMDQGTFYRLGDTEIARKAKVRLVFATTEKTNSFLETFLRRIPIKVSVPSLDERGPFEKSQLIEHFFMEESQLFQLPIEVSHQTLDALHKYHYEGNIGECKNMIKYTCGSAYAKAAKGSDKIKVTLQDLPKEMLKNAPQLFNHFTANEGNVIFFSGHKQSIGGMNELAIDKIRHTFKNCLKYYQKVKDENIEEQVANQKMCEDITVLLDQLIFNRPDDNINIMMGFTLQAMQEFFRYLETNHHIKYEGNNVYALSSYLFFKTGLLSLNHQDEVLSEQLLDDVKQRYKKEYQIALMVKTFIENRIEFQLGNEDIIMMTLFLSTTKISHDESRIKAMIIAHGYATASSIANVCNRILGVNVFDSLDMEIEATTDDIIEKLRHYLEINETNNGLIIFVDMGSLNQIQNQIQEYIDGPLLFIDQVTTMPVLEVGHCLMKGNTIHEIAEHMQTLERPKVNLLHPKKKKAYAIVTSCFTGIGTAMQIQKLLEKSIKDFLEVHIVAHDFDRLKKNGMNEAPFQLYDVLAIVGTANPGINGVNFISLEDIISGKGENDVFRIFGKIAEPDIIRRVNDNIILNFSLDKVIESLTILDTEKLIKNVEKSIIQLEKQMNRNFSNDKKIALYVHISCMVERLIRLSPITEYPDQDLFEQAHTHEIHAIKSALSVLEDDYCVQLNIPEIGYIFNIMNG</sequence>
<dbReference type="PROSITE" id="PS51372">
    <property type="entry name" value="PRD_2"/>
    <property type="match status" value="2"/>
</dbReference>
<evidence type="ECO:0000256" key="2">
    <source>
        <dbReference type="ARBA" id="ARBA00022741"/>
    </source>
</evidence>
<dbReference type="InterPro" id="IPR036634">
    <property type="entry name" value="PRD_sf"/>
</dbReference>
<evidence type="ECO:0000313" key="7">
    <source>
        <dbReference type="EMBL" id="AJO24387.1"/>
    </source>
</evidence>
<dbReference type="Pfam" id="PF25601">
    <property type="entry name" value="AAA_lid_14"/>
    <property type="match status" value="1"/>
</dbReference>
<dbReference type="InterPro" id="IPR004701">
    <property type="entry name" value="PTS_EIIA_man-typ"/>
</dbReference>
<dbReference type="SMART" id="SM00382">
    <property type="entry name" value="AAA"/>
    <property type="match status" value="1"/>
</dbReference>
<dbReference type="PANTHER" id="PTHR32071">
    <property type="entry name" value="TRANSCRIPTIONAL REGULATORY PROTEIN"/>
    <property type="match status" value="1"/>
</dbReference>
<name>A0AAN0T7L9_HEYCO</name>
<evidence type="ECO:0000259" key="5">
    <source>
        <dbReference type="PROSITE" id="PS51096"/>
    </source>
</evidence>
<evidence type="ECO:0000259" key="4">
    <source>
        <dbReference type="PROSITE" id="PS50045"/>
    </source>
</evidence>
<dbReference type="GO" id="GO:0006355">
    <property type="term" value="P:regulation of DNA-templated transcription"/>
    <property type="evidence" value="ECO:0007669"/>
    <property type="project" value="InterPro"/>
</dbReference>
<feature type="domain" description="Sigma-54 factor interaction" evidence="4">
    <location>
        <begin position="107"/>
        <end position="340"/>
    </location>
</feature>
<dbReference type="Pfam" id="PF00158">
    <property type="entry name" value="Sigma54_activat"/>
    <property type="match status" value="1"/>
</dbReference>
<dbReference type="GO" id="GO:0005524">
    <property type="term" value="F:ATP binding"/>
    <property type="evidence" value="ECO:0007669"/>
    <property type="project" value="UniProtKB-KW"/>
</dbReference>
<dbReference type="EMBL" id="CP010525">
    <property type="protein sequence ID" value="AJO24387.1"/>
    <property type="molecule type" value="Genomic_DNA"/>
</dbReference>
<reference evidence="8" key="1">
    <citation type="submission" date="2015-01" db="EMBL/GenBank/DDBJ databases">
        <title>Comparative genome analysis of Bacillus coagulans HM-08, Clostridium butyricum HM-68, Bacillus subtilis HM-66 and Bacillus paralicheniformis BL-09.</title>
        <authorList>
            <person name="Zhang H."/>
        </authorList>
    </citation>
    <scope>NUCLEOTIDE SEQUENCE [LARGE SCALE GENOMIC DNA]</scope>
    <source>
        <strain evidence="8">HM-08</strain>
    </source>
</reference>
<accession>A0AAN0T7L9</accession>
<evidence type="ECO:0000256" key="3">
    <source>
        <dbReference type="ARBA" id="ARBA00022840"/>
    </source>
</evidence>
<gene>
    <name evidence="7" type="ORF">SB48_HM08orf05722</name>
</gene>
<feature type="domain" description="PRD" evidence="6">
    <location>
        <begin position="818"/>
        <end position="916"/>
    </location>
</feature>
<dbReference type="GO" id="GO:0016740">
    <property type="term" value="F:transferase activity"/>
    <property type="evidence" value="ECO:0007669"/>
    <property type="project" value="UniProtKB-KW"/>
</dbReference>
<dbReference type="PROSITE" id="PS50045">
    <property type="entry name" value="SIGMA54_INTERACT_4"/>
    <property type="match status" value="1"/>
</dbReference>
<keyword evidence="2" id="KW-0547">Nucleotide-binding</keyword>
<feature type="domain" description="PRD" evidence="6">
    <location>
        <begin position="453"/>
        <end position="561"/>
    </location>
</feature>
<keyword evidence="3" id="KW-0067">ATP-binding</keyword>
<dbReference type="InterPro" id="IPR003593">
    <property type="entry name" value="AAA+_ATPase"/>
</dbReference>
<dbReference type="GO" id="GO:0009401">
    <property type="term" value="P:phosphoenolpyruvate-dependent sugar phosphotransferase system"/>
    <property type="evidence" value="ECO:0007669"/>
    <property type="project" value="InterPro"/>
</dbReference>
<evidence type="ECO:0000256" key="1">
    <source>
        <dbReference type="ARBA" id="ARBA00022679"/>
    </source>
</evidence>
<dbReference type="InterPro" id="IPR058031">
    <property type="entry name" value="AAA_lid_NorR"/>
</dbReference>
<dbReference type="InterPro" id="IPR027417">
    <property type="entry name" value="P-loop_NTPase"/>
</dbReference>